<evidence type="ECO:0000313" key="4">
    <source>
        <dbReference type="Proteomes" id="UP000246085"/>
    </source>
</evidence>
<gene>
    <name evidence="3" type="ORF">BRAD3257_4673</name>
    <name evidence="2" type="ORF">JWS04_00990</name>
</gene>
<reference evidence="2 5" key="2">
    <citation type="submission" date="2021-03" db="EMBL/GenBank/DDBJ databases">
        <title>Genome Sequence of Bradyrhizobium vignae strain ISRA400.</title>
        <authorList>
            <person name="Tisa L.S."/>
            <person name="Svistoonoff S."/>
            <person name="Hocher V."/>
            <person name="Fall S."/>
            <person name="Zaiya A."/>
            <person name="Naing D."/>
            <person name="Niang N."/>
            <person name="Diouf A."/>
            <person name="Dasylva M.C."/>
            <person name="Toure O."/>
            <person name="Gueye M."/>
            <person name="Gully D."/>
            <person name="Tisseyre P."/>
            <person name="Simpson S."/>
            <person name="Morris K."/>
            <person name="Thomas W.K."/>
        </authorList>
    </citation>
    <scope>NUCLEOTIDE SEQUENCE [LARGE SCALE GENOMIC DNA]</scope>
    <source>
        <strain evidence="2 5">ISRA400</strain>
    </source>
</reference>
<dbReference type="OrthoDB" id="8245029at2"/>
<accession>A0A2U3Q2K3</accession>
<accession>A0A4Q0R6S4</accession>
<dbReference type="EMBL" id="JAGIKT010000002">
    <property type="protein sequence ID" value="MBP0109695.1"/>
    <property type="molecule type" value="Genomic_DNA"/>
</dbReference>
<evidence type="ECO:0000313" key="5">
    <source>
        <dbReference type="Proteomes" id="UP000669317"/>
    </source>
</evidence>
<dbReference type="Proteomes" id="UP000669317">
    <property type="component" value="Unassembled WGS sequence"/>
</dbReference>
<evidence type="ECO:0000313" key="2">
    <source>
        <dbReference type="EMBL" id="MBP0109695.1"/>
    </source>
</evidence>
<dbReference type="KEGG" id="bvz:BRAD3257_4673"/>
<dbReference type="EMBL" id="LS398110">
    <property type="protein sequence ID" value="SPP95654.1"/>
    <property type="molecule type" value="Genomic_DNA"/>
</dbReference>
<dbReference type="AlphaFoldDB" id="A0A2U3Q2K3"/>
<sequence length="91" mass="9693">MLALWDLQKTLSIRGALLIGALALGGCSSQLADLTPTDAQPHARESGTYLPVHDLPPDRDQAIIPPEQRAKIEAELAAARDRQAVAAKDAK</sequence>
<dbReference type="Proteomes" id="UP000246085">
    <property type="component" value="Chromosome BRAD3257"/>
</dbReference>
<feature type="region of interest" description="Disordered" evidence="1">
    <location>
        <begin position="36"/>
        <end position="58"/>
    </location>
</feature>
<proteinExistence type="predicted"/>
<reference evidence="3 4" key="1">
    <citation type="submission" date="2018-03" db="EMBL/GenBank/DDBJ databases">
        <authorList>
            <person name="Gully D."/>
        </authorList>
    </citation>
    <scope>NUCLEOTIDE SEQUENCE [LARGE SCALE GENOMIC DNA]</scope>
    <source>
        <strain evidence="3">ORS3257</strain>
    </source>
</reference>
<evidence type="ECO:0000313" key="3">
    <source>
        <dbReference type="EMBL" id="SPP95654.1"/>
    </source>
</evidence>
<name>A0A2U3Q2K3_9BRAD</name>
<organism evidence="3 4">
    <name type="scientific">Bradyrhizobium vignae</name>
    <dbReference type="NCBI Taxonomy" id="1549949"/>
    <lineage>
        <taxon>Bacteria</taxon>
        <taxon>Pseudomonadati</taxon>
        <taxon>Pseudomonadota</taxon>
        <taxon>Alphaproteobacteria</taxon>
        <taxon>Hyphomicrobiales</taxon>
        <taxon>Nitrobacteraceae</taxon>
        <taxon>Bradyrhizobium</taxon>
    </lineage>
</organism>
<keyword evidence="5" id="KW-1185">Reference proteome</keyword>
<evidence type="ECO:0000256" key="1">
    <source>
        <dbReference type="SAM" id="MobiDB-lite"/>
    </source>
</evidence>
<dbReference type="RefSeq" id="WP_122403385.1">
    <property type="nucleotide sequence ID" value="NZ_JAGIKT010000002.1"/>
</dbReference>
<protein>
    <submittedName>
        <fullName evidence="3">Uncharacterized protein</fullName>
    </submittedName>
</protein>